<keyword evidence="2 3" id="KW-0378">Hydrolase</keyword>
<evidence type="ECO:0000256" key="4">
    <source>
        <dbReference type="SAM" id="MobiDB-lite"/>
    </source>
</evidence>
<organism evidence="6 7">
    <name type="scientific">Nocardia sputorum</name>
    <dbReference type="NCBI Taxonomy" id="2984338"/>
    <lineage>
        <taxon>Bacteria</taxon>
        <taxon>Bacillati</taxon>
        <taxon>Actinomycetota</taxon>
        <taxon>Actinomycetes</taxon>
        <taxon>Mycobacteriales</taxon>
        <taxon>Nocardiaceae</taxon>
        <taxon>Nocardia</taxon>
    </lineage>
</organism>
<keyword evidence="7" id="KW-1185">Reference proteome</keyword>
<dbReference type="InterPro" id="IPR002018">
    <property type="entry name" value="CarbesteraseB"/>
</dbReference>
<reference evidence="6 7" key="1">
    <citation type="submission" date="2022-11" db="EMBL/GenBank/DDBJ databases">
        <title>Genome Sequencing of Nocardia sp. ON39_IFM12276 and assembly.</title>
        <authorList>
            <person name="Shimojima M."/>
            <person name="Toyokawa M."/>
            <person name="Uesaka K."/>
        </authorList>
    </citation>
    <scope>NUCLEOTIDE SEQUENCE [LARGE SCALE GENOMIC DNA]</scope>
    <source>
        <strain evidence="6 7">IFM 12276</strain>
    </source>
</reference>
<dbReference type="Pfam" id="PF00135">
    <property type="entry name" value="COesterase"/>
    <property type="match status" value="1"/>
</dbReference>
<evidence type="ECO:0000256" key="3">
    <source>
        <dbReference type="RuleBase" id="RU361235"/>
    </source>
</evidence>
<dbReference type="EMBL" id="AP026978">
    <property type="protein sequence ID" value="BDU00926.1"/>
    <property type="molecule type" value="Genomic_DNA"/>
</dbReference>
<accession>A0ABM8D0U5</accession>
<evidence type="ECO:0000313" key="6">
    <source>
        <dbReference type="EMBL" id="BDU00926.1"/>
    </source>
</evidence>
<dbReference type="PANTHER" id="PTHR11559">
    <property type="entry name" value="CARBOXYLESTERASE"/>
    <property type="match status" value="1"/>
</dbReference>
<name>A0ABM8D0U5_9NOCA</name>
<dbReference type="EC" id="3.1.1.-" evidence="3"/>
<protein>
    <recommendedName>
        <fullName evidence="3">Carboxylic ester hydrolase</fullName>
        <ecNumber evidence="3">3.1.1.-</ecNumber>
    </recommendedName>
</protein>
<dbReference type="PROSITE" id="PS00941">
    <property type="entry name" value="CARBOXYLESTERASE_B_2"/>
    <property type="match status" value="1"/>
</dbReference>
<dbReference type="RefSeq" id="WP_281873900.1">
    <property type="nucleotide sequence ID" value="NZ_AP026978.1"/>
</dbReference>
<gene>
    <name evidence="6" type="ORF">IFM12276_39540</name>
</gene>
<sequence length="535" mass="56059">MIRWIVRTVIALTVVTGSWFAGIPASVVASAPLEVLVTGGSISGRVADGTVEYLGIPFAAPTGGSARFGPPRPVPPWPGVRPARDHGPQCSQNGYLPGLPPLGPTSEDCLTIDVYAPDRARERPLPVMVFLHGGGYINGSNSEYDGPTRMAADGDVIVAIPNYRLGPFGFLSLPELTAESGGATGTAGIQDQQAALRWVRDNAPAFGGDPGNVTIFGESAGGVSVCTHFAAPGSDALFAKAIVQSGACAQAPLAPIDPADAFARSRRYAERVGCADAATRLACLRALPPATLLDAPNVESDGQTPIWVPSIDGVVITRTLDAALTGDVRKAPLIVGSTSAEGALSVAETDYAVGHVPDAASYERYVRESFGADADQVLARYPLARYPSPAAAQIAVITDSRFACPALITSRTAREAGHPLWQYEFDQAPLGAADPILPGAFHSSELLYLFTRFMGLPIPWTGASAAFAAQMQRWWTTFAHTGDPNAPGSPQWSAWPESAGQGTDGPALTMRATGSFMTDDFAARHDCAFWSGRSR</sequence>
<evidence type="ECO:0000256" key="1">
    <source>
        <dbReference type="ARBA" id="ARBA00005964"/>
    </source>
</evidence>
<dbReference type="InterPro" id="IPR050309">
    <property type="entry name" value="Type-B_Carboxylest/Lipase"/>
</dbReference>
<dbReference type="InterPro" id="IPR019826">
    <property type="entry name" value="Carboxylesterase_B_AS"/>
</dbReference>
<dbReference type="SUPFAM" id="SSF53474">
    <property type="entry name" value="alpha/beta-Hydrolases"/>
    <property type="match status" value="1"/>
</dbReference>
<dbReference type="InterPro" id="IPR019819">
    <property type="entry name" value="Carboxylesterase_B_CS"/>
</dbReference>
<dbReference type="InterPro" id="IPR029058">
    <property type="entry name" value="AB_hydrolase_fold"/>
</dbReference>
<proteinExistence type="inferred from homology"/>
<dbReference type="Proteomes" id="UP001317870">
    <property type="component" value="Chromosome"/>
</dbReference>
<dbReference type="GO" id="GO:0016787">
    <property type="term" value="F:hydrolase activity"/>
    <property type="evidence" value="ECO:0007669"/>
    <property type="project" value="UniProtKB-KW"/>
</dbReference>
<dbReference type="Gene3D" id="3.40.50.1820">
    <property type="entry name" value="alpha/beta hydrolase"/>
    <property type="match status" value="1"/>
</dbReference>
<evidence type="ECO:0000313" key="7">
    <source>
        <dbReference type="Proteomes" id="UP001317870"/>
    </source>
</evidence>
<evidence type="ECO:0000259" key="5">
    <source>
        <dbReference type="Pfam" id="PF00135"/>
    </source>
</evidence>
<comment type="similarity">
    <text evidence="1 3">Belongs to the type-B carboxylesterase/lipase family.</text>
</comment>
<feature type="region of interest" description="Disordered" evidence="4">
    <location>
        <begin position="482"/>
        <end position="504"/>
    </location>
</feature>
<feature type="domain" description="Carboxylesterase type B" evidence="5">
    <location>
        <begin position="34"/>
        <end position="530"/>
    </location>
</feature>
<dbReference type="PROSITE" id="PS00122">
    <property type="entry name" value="CARBOXYLESTERASE_B_1"/>
    <property type="match status" value="1"/>
</dbReference>
<evidence type="ECO:0000256" key="2">
    <source>
        <dbReference type="ARBA" id="ARBA00022801"/>
    </source>
</evidence>